<dbReference type="PANTHER" id="PTHR22881">
    <property type="entry name" value="BROMODOMAIN CONTAINING PROTEIN"/>
    <property type="match status" value="1"/>
</dbReference>
<keyword evidence="1 2" id="KW-0103">Bromodomain</keyword>
<feature type="domain" description="Bromo" evidence="4">
    <location>
        <begin position="1"/>
        <end position="44"/>
    </location>
</feature>
<feature type="non-terminal residue" evidence="6">
    <location>
        <position position="1"/>
    </location>
</feature>
<dbReference type="EMBL" id="NIVC01001125">
    <property type="protein sequence ID" value="PAA71949.1"/>
    <property type="molecule type" value="Genomic_DNA"/>
</dbReference>
<dbReference type="GO" id="GO:0005634">
    <property type="term" value="C:nucleus"/>
    <property type="evidence" value="ECO:0007669"/>
    <property type="project" value="TreeGrafter"/>
</dbReference>
<evidence type="ECO:0000259" key="4">
    <source>
        <dbReference type="PROSITE" id="PS50014"/>
    </source>
</evidence>
<dbReference type="SUPFAM" id="SSF47370">
    <property type="entry name" value="Bromodomain"/>
    <property type="match status" value="1"/>
</dbReference>
<gene>
    <name evidence="6" type="ORF">BOX15_Mlig027344g1</name>
</gene>
<dbReference type="Gene3D" id="1.20.920.10">
    <property type="entry name" value="Bromodomain-like"/>
    <property type="match status" value="1"/>
</dbReference>
<dbReference type="GO" id="GO:0006357">
    <property type="term" value="P:regulation of transcription by RNA polymerase II"/>
    <property type="evidence" value="ECO:0007669"/>
    <property type="project" value="TreeGrafter"/>
</dbReference>
<accession>A0A267FFX0</accession>
<dbReference type="FunFam" id="2.30.30.140:FF:000008">
    <property type="entry name" value="Bromodomain containing 1, isoform CRA_b"/>
    <property type="match status" value="1"/>
</dbReference>
<dbReference type="InterPro" id="IPR000313">
    <property type="entry name" value="PWWP_dom"/>
</dbReference>
<dbReference type="SMART" id="SM00293">
    <property type="entry name" value="PWWP"/>
    <property type="match status" value="1"/>
</dbReference>
<evidence type="ECO:0000313" key="6">
    <source>
        <dbReference type="EMBL" id="PAA71949.1"/>
    </source>
</evidence>
<name>A0A267FFX0_9PLAT</name>
<feature type="region of interest" description="Disordered" evidence="3">
    <location>
        <begin position="325"/>
        <end position="365"/>
    </location>
</feature>
<dbReference type="SUPFAM" id="SSF63748">
    <property type="entry name" value="Tudor/PWWP/MBT"/>
    <property type="match status" value="1"/>
</dbReference>
<evidence type="ECO:0000259" key="5">
    <source>
        <dbReference type="PROSITE" id="PS50812"/>
    </source>
</evidence>
<evidence type="ECO:0000256" key="2">
    <source>
        <dbReference type="PROSITE-ProRule" id="PRU00035"/>
    </source>
</evidence>
<protein>
    <recommendedName>
        <fullName evidence="8">Bromo domain-containing protein</fullName>
    </recommendedName>
</protein>
<dbReference type="PROSITE" id="PS50812">
    <property type="entry name" value="PWWP"/>
    <property type="match status" value="1"/>
</dbReference>
<reference evidence="6 7" key="1">
    <citation type="submission" date="2017-06" db="EMBL/GenBank/DDBJ databases">
        <title>A platform for efficient transgenesis in Macrostomum lignano, a flatworm model organism for stem cell research.</title>
        <authorList>
            <person name="Berezikov E."/>
        </authorList>
    </citation>
    <scope>NUCLEOTIDE SEQUENCE [LARGE SCALE GENOMIC DNA]</scope>
    <source>
        <strain evidence="6">DV1</strain>
        <tissue evidence="6">Whole organism</tissue>
    </source>
</reference>
<organism evidence="6 7">
    <name type="scientific">Macrostomum lignano</name>
    <dbReference type="NCBI Taxonomy" id="282301"/>
    <lineage>
        <taxon>Eukaryota</taxon>
        <taxon>Metazoa</taxon>
        <taxon>Spiralia</taxon>
        <taxon>Lophotrochozoa</taxon>
        <taxon>Platyhelminthes</taxon>
        <taxon>Rhabditophora</taxon>
        <taxon>Macrostomorpha</taxon>
        <taxon>Macrostomida</taxon>
        <taxon>Macrostomidae</taxon>
        <taxon>Macrostomum</taxon>
    </lineage>
</organism>
<evidence type="ECO:0008006" key="8">
    <source>
        <dbReference type="Google" id="ProtNLM"/>
    </source>
</evidence>
<dbReference type="OrthoDB" id="20839at2759"/>
<proteinExistence type="predicted"/>
<comment type="caution">
    <text evidence="6">The sequence shown here is derived from an EMBL/GenBank/DDBJ whole genome shotgun (WGS) entry which is preliminary data.</text>
</comment>
<evidence type="ECO:0000256" key="3">
    <source>
        <dbReference type="SAM" id="MobiDB-lite"/>
    </source>
</evidence>
<evidence type="ECO:0000313" key="7">
    <source>
        <dbReference type="Proteomes" id="UP000215902"/>
    </source>
</evidence>
<sequence>PMDFSTMLSKIECNQYASVAEYRSDFDLMLANCHAFNRKDSIYCRAANRLQSRSQSLFSDALAAESAADYDSETGLHRWQLAPTNNSTILADCVSDKAVDSPIDISGFCVDNVNSDYGATSSAEAYWPTWQQLLCRRRRWPQPRPFHPLTRLITDYSKRRKVTAMLKARDSAGGVGDTVFTEFIGNPSRTRNPSRSTSSGEGPVKPLDLVWAKCRGYPSYPGLVIDPDMPKSGYSQNGVPIPAPPDSVLQSCRGEDYLVLFFDQKRTWQWLMADKLELLGVCTEIDKERLVDAKRSRLRTSIKKAYQLAIEHLCKVTGKPYPYPTAGTGLVADTPSAKAGAEDQATGNAASPADDEAKDCADSDS</sequence>
<feature type="domain" description="PWWP" evidence="5">
    <location>
        <begin position="206"/>
        <end position="276"/>
    </location>
</feature>
<dbReference type="InterPro" id="IPR001487">
    <property type="entry name" value="Bromodomain"/>
</dbReference>
<dbReference type="Proteomes" id="UP000215902">
    <property type="component" value="Unassembled WGS sequence"/>
</dbReference>
<dbReference type="CDD" id="cd05839">
    <property type="entry name" value="PWWP_BRPF"/>
    <property type="match status" value="1"/>
</dbReference>
<dbReference type="Gene3D" id="2.30.30.140">
    <property type="match status" value="1"/>
</dbReference>
<keyword evidence="7" id="KW-1185">Reference proteome</keyword>
<dbReference type="InterPro" id="IPR051831">
    <property type="entry name" value="Bromodomain_contain_prot"/>
</dbReference>
<dbReference type="AlphaFoldDB" id="A0A267FFX0"/>
<evidence type="ECO:0000256" key="1">
    <source>
        <dbReference type="ARBA" id="ARBA00023117"/>
    </source>
</evidence>
<dbReference type="PANTHER" id="PTHR22881:SF27">
    <property type="entry name" value="BROMODOMAIN CONTAINING 7_9"/>
    <property type="match status" value="1"/>
</dbReference>
<dbReference type="InterPro" id="IPR036427">
    <property type="entry name" value="Bromodomain-like_sf"/>
</dbReference>
<dbReference type="PROSITE" id="PS50014">
    <property type="entry name" value="BROMODOMAIN_2"/>
    <property type="match status" value="1"/>
</dbReference>
<dbReference type="Pfam" id="PF00855">
    <property type="entry name" value="PWWP"/>
    <property type="match status" value="1"/>
</dbReference>
<dbReference type="STRING" id="282301.A0A267FFX0"/>
<dbReference type="Pfam" id="PF00439">
    <property type="entry name" value="Bromodomain"/>
    <property type="match status" value="1"/>
</dbReference>